<evidence type="ECO:0000313" key="1">
    <source>
        <dbReference type="EMBL" id="EOA12407.1"/>
    </source>
</evidence>
<proteinExistence type="predicted"/>
<name>R0ETL6_9BRAS</name>
<dbReference type="EMBL" id="KB870812">
    <property type="protein sequence ID" value="EOA12407.1"/>
    <property type="molecule type" value="Genomic_DNA"/>
</dbReference>
<accession>R0ETL6</accession>
<gene>
    <name evidence="1" type="ORF">CARUB_v10027569mg</name>
</gene>
<sequence length="99" mass="12093">MWQRHNNINKMVRWYYGDGFESDTVVHKTKRFLVFREKESVRKDQYRDMYYTEDLEIFGHNFGVYDNTTQTCTLFYTEEGPLRSTSFPYWPHPFSLTPT</sequence>
<dbReference type="Proteomes" id="UP000029121">
    <property type="component" value="Unassembled WGS sequence"/>
</dbReference>
<organism evidence="1 2">
    <name type="scientific">Capsella rubella</name>
    <dbReference type="NCBI Taxonomy" id="81985"/>
    <lineage>
        <taxon>Eukaryota</taxon>
        <taxon>Viridiplantae</taxon>
        <taxon>Streptophyta</taxon>
        <taxon>Embryophyta</taxon>
        <taxon>Tracheophyta</taxon>
        <taxon>Spermatophyta</taxon>
        <taxon>Magnoliopsida</taxon>
        <taxon>eudicotyledons</taxon>
        <taxon>Gunneridae</taxon>
        <taxon>Pentapetalae</taxon>
        <taxon>rosids</taxon>
        <taxon>malvids</taxon>
        <taxon>Brassicales</taxon>
        <taxon>Brassicaceae</taxon>
        <taxon>Camelineae</taxon>
        <taxon>Capsella</taxon>
    </lineage>
</organism>
<protein>
    <recommendedName>
        <fullName evidence="3">DUF295 domain-containing protein</fullName>
    </recommendedName>
</protein>
<dbReference type="AlphaFoldDB" id="R0ETL6"/>
<evidence type="ECO:0000313" key="2">
    <source>
        <dbReference type="Proteomes" id="UP000029121"/>
    </source>
</evidence>
<keyword evidence="2" id="KW-1185">Reference proteome</keyword>
<reference evidence="2" key="1">
    <citation type="journal article" date="2013" name="Nat. Genet.">
        <title>The Capsella rubella genome and the genomic consequences of rapid mating system evolution.</title>
        <authorList>
            <person name="Slotte T."/>
            <person name="Hazzouri K.M."/>
            <person name="Agren J.A."/>
            <person name="Koenig D."/>
            <person name="Maumus F."/>
            <person name="Guo Y.L."/>
            <person name="Steige K."/>
            <person name="Platts A.E."/>
            <person name="Escobar J.S."/>
            <person name="Newman L.K."/>
            <person name="Wang W."/>
            <person name="Mandakova T."/>
            <person name="Vello E."/>
            <person name="Smith L.M."/>
            <person name="Henz S.R."/>
            <person name="Steffen J."/>
            <person name="Takuno S."/>
            <person name="Brandvain Y."/>
            <person name="Coop G."/>
            <person name="Andolfatto P."/>
            <person name="Hu T.T."/>
            <person name="Blanchette M."/>
            <person name="Clark R.M."/>
            <person name="Quesneville H."/>
            <person name="Nordborg M."/>
            <person name="Gaut B.S."/>
            <person name="Lysak M.A."/>
            <person name="Jenkins J."/>
            <person name="Grimwood J."/>
            <person name="Chapman J."/>
            <person name="Prochnik S."/>
            <person name="Shu S."/>
            <person name="Rokhsar D."/>
            <person name="Schmutz J."/>
            <person name="Weigel D."/>
            <person name="Wright S.I."/>
        </authorList>
    </citation>
    <scope>NUCLEOTIDE SEQUENCE [LARGE SCALE GENOMIC DNA]</scope>
    <source>
        <strain evidence="2">cv. Monte Gargano</strain>
    </source>
</reference>
<evidence type="ECO:0008006" key="3">
    <source>
        <dbReference type="Google" id="ProtNLM"/>
    </source>
</evidence>